<comment type="caution">
    <text evidence="1">The sequence shown here is derived from an EMBL/GenBank/DDBJ whole genome shotgun (WGS) entry which is preliminary data.</text>
</comment>
<dbReference type="PANTHER" id="PTHR33240">
    <property type="entry name" value="OS08G0508500 PROTEIN"/>
    <property type="match status" value="1"/>
</dbReference>
<accession>A0A6D2HZT2</accession>
<dbReference type="EMBL" id="CACVBM020000532">
    <property type="protein sequence ID" value="CAA7020176.1"/>
    <property type="molecule type" value="Genomic_DNA"/>
</dbReference>
<evidence type="ECO:0000313" key="1">
    <source>
        <dbReference type="EMBL" id="CAA7020176.1"/>
    </source>
</evidence>
<dbReference type="AlphaFoldDB" id="A0A6D2HZT2"/>
<organism evidence="1 2">
    <name type="scientific">Microthlaspi erraticum</name>
    <dbReference type="NCBI Taxonomy" id="1685480"/>
    <lineage>
        <taxon>Eukaryota</taxon>
        <taxon>Viridiplantae</taxon>
        <taxon>Streptophyta</taxon>
        <taxon>Embryophyta</taxon>
        <taxon>Tracheophyta</taxon>
        <taxon>Spermatophyta</taxon>
        <taxon>Magnoliopsida</taxon>
        <taxon>eudicotyledons</taxon>
        <taxon>Gunneridae</taxon>
        <taxon>Pentapetalae</taxon>
        <taxon>rosids</taxon>
        <taxon>malvids</taxon>
        <taxon>Brassicales</taxon>
        <taxon>Brassicaceae</taxon>
        <taxon>Coluteocarpeae</taxon>
        <taxon>Microthlaspi</taxon>
    </lineage>
</organism>
<sequence length="146" mass="15970">MPGNPKHRPKRGTVTTTMTCPAAKTTGQHDHGRPLGQRRLHIGEQGIRAKGRHGGTALIPTISFTDKDAGGLDTSHLDPLVVTLQIHDCVVAKILVDTESTVNLIFQETLDRMRVKESSIKPTSRPLPGFTAEQVYRYRTSLHGAT</sequence>
<gene>
    <name evidence="1" type="ORF">MERR_LOCUS7411</name>
</gene>
<name>A0A6D2HZT2_9BRAS</name>
<proteinExistence type="predicted"/>
<dbReference type="OrthoDB" id="2919534at2759"/>
<evidence type="ECO:0000313" key="2">
    <source>
        <dbReference type="Proteomes" id="UP000467841"/>
    </source>
</evidence>
<keyword evidence="2" id="KW-1185">Reference proteome</keyword>
<dbReference type="PANTHER" id="PTHR33240:SF8">
    <property type="entry name" value="OS03G0439900 PROTEIN"/>
    <property type="match status" value="1"/>
</dbReference>
<dbReference type="Proteomes" id="UP000467841">
    <property type="component" value="Unassembled WGS sequence"/>
</dbReference>
<protein>
    <submittedName>
        <fullName evidence="1">Uncharacterized protein</fullName>
    </submittedName>
</protein>
<reference evidence="1" key="1">
    <citation type="submission" date="2020-01" db="EMBL/GenBank/DDBJ databases">
        <authorList>
            <person name="Mishra B."/>
        </authorList>
    </citation>
    <scope>NUCLEOTIDE SEQUENCE [LARGE SCALE GENOMIC DNA]</scope>
</reference>